<dbReference type="GO" id="GO:0005739">
    <property type="term" value="C:mitochondrion"/>
    <property type="evidence" value="ECO:0007669"/>
    <property type="project" value="UniProtKB-SubCell"/>
</dbReference>
<dbReference type="VEuPathDB" id="FungiDB:MYCTH_2067066"/>
<reference evidence="3 4" key="1">
    <citation type="journal article" date="2011" name="Nat. Biotechnol.">
        <title>Comparative genomic analysis of the thermophilic biomass-degrading fungi Myceliophthora thermophila and Thielavia terrestris.</title>
        <authorList>
            <person name="Berka R.M."/>
            <person name="Grigoriev I.V."/>
            <person name="Otillar R."/>
            <person name="Salamov A."/>
            <person name="Grimwood J."/>
            <person name="Reid I."/>
            <person name="Ishmael N."/>
            <person name="John T."/>
            <person name="Darmond C."/>
            <person name="Moisan M.-C."/>
            <person name="Henrissat B."/>
            <person name="Coutinho P.M."/>
            <person name="Lombard V."/>
            <person name="Natvig D.O."/>
            <person name="Lindquist E."/>
            <person name="Schmutz J."/>
            <person name="Lucas S."/>
            <person name="Harris P."/>
            <person name="Powlowski J."/>
            <person name="Bellemare A."/>
            <person name="Taylor D."/>
            <person name="Butler G."/>
            <person name="de Vries R.P."/>
            <person name="Allijn I.E."/>
            <person name="van den Brink J."/>
            <person name="Ushinsky S."/>
            <person name="Storms R."/>
            <person name="Powell A.J."/>
            <person name="Paulsen I.T."/>
            <person name="Elbourne L.D.H."/>
            <person name="Baker S.E."/>
            <person name="Magnuson J."/>
            <person name="LaBoissiere S."/>
            <person name="Clutterbuck A.J."/>
            <person name="Martinez D."/>
            <person name="Wogulis M."/>
            <person name="de Leon A.L."/>
            <person name="Rey M.W."/>
            <person name="Tsang A."/>
        </authorList>
    </citation>
    <scope>NUCLEOTIDE SEQUENCE [LARGE SCALE GENOMIC DNA]</scope>
    <source>
        <strain evidence="4">ATCC 42464 / BCRC 31852 / DSM 1799</strain>
    </source>
</reference>
<keyword evidence="2" id="KW-0496">Mitochondrion</keyword>
<evidence type="ECO:0008006" key="5">
    <source>
        <dbReference type="Google" id="ProtNLM"/>
    </source>
</evidence>
<dbReference type="InParanoid" id="G2QJ30"/>
<dbReference type="InterPro" id="IPR043502">
    <property type="entry name" value="DNA/RNA_pol_sf"/>
</dbReference>
<evidence type="ECO:0000256" key="1">
    <source>
        <dbReference type="ARBA" id="ARBA00004173"/>
    </source>
</evidence>
<dbReference type="AlphaFoldDB" id="G2QJ30"/>
<comment type="subcellular location">
    <subcellularLocation>
        <location evidence="1">Mitochondrion</location>
    </subcellularLocation>
</comment>
<sequence length="68" mass="8145">YSFYYYTFINDIVIFLDIAEDYIRYLKTIFNLFRKKNIAISPTKLYIGYLNVELLGFRVDSLSLINTD</sequence>
<dbReference type="GeneID" id="11506722"/>
<organism evidence="3 4">
    <name type="scientific">Thermothelomyces thermophilus (strain ATCC 42464 / BCRC 31852 / DSM 1799)</name>
    <name type="common">Sporotrichum thermophile</name>
    <dbReference type="NCBI Taxonomy" id="573729"/>
    <lineage>
        <taxon>Eukaryota</taxon>
        <taxon>Fungi</taxon>
        <taxon>Dikarya</taxon>
        <taxon>Ascomycota</taxon>
        <taxon>Pezizomycotina</taxon>
        <taxon>Sordariomycetes</taxon>
        <taxon>Sordariomycetidae</taxon>
        <taxon>Sordariales</taxon>
        <taxon>Chaetomiaceae</taxon>
        <taxon>Thermothelomyces</taxon>
    </lineage>
</organism>
<protein>
    <recommendedName>
        <fullName evidence="5">Reverse transcriptase domain-containing protein</fullName>
    </recommendedName>
</protein>
<name>G2QJ30_THET4</name>
<dbReference type="RefSeq" id="XP_003664850.1">
    <property type="nucleotide sequence ID" value="XM_003664802.1"/>
</dbReference>
<dbReference type="OrthoDB" id="5106181at2759"/>
<dbReference type="SUPFAM" id="SSF56672">
    <property type="entry name" value="DNA/RNA polymerases"/>
    <property type="match status" value="1"/>
</dbReference>
<dbReference type="Gene3D" id="3.30.70.270">
    <property type="match status" value="1"/>
</dbReference>
<dbReference type="KEGG" id="mtm:MYCTH_2067066"/>
<dbReference type="EMBL" id="CP003006">
    <property type="protein sequence ID" value="AEO59605.1"/>
    <property type="molecule type" value="Genomic_DNA"/>
</dbReference>
<dbReference type="InterPro" id="IPR043128">
    <property type="entry name" value="Rev_trsase/Diguanyl_cyclase"/>
</dbReference>
<evidence type="ECO:0000313" key="4">
    <source>
        <dbReference type="Proteomes" id="UP000007322"/>
    </source>
</evidence>
<gene>
    <name evidence="3" type="ORF">MYCTH_2067066</name>
</gene>
<dbReference type="HOGENOM" id="CLU_174969_2_0_1"/>
<dbReference type="Proteomes" id="UP000007322">
    <property type="component" value="Chromosome 5"/>
</dbReference>
<evidence type="ECO:0000313" key="3">
    <source>
        <dbReference type="EMBL" id="AEO59605.1"/>
    </source>
</evidence>
<dbReference type="eggNOG" id="ENOG502RJ1Q">
    <property type="taxonomic scope" value="Eukaryota"/>
</dbReference>
<evidence type="ECO:0000256" key="2">
    <source>
        <dbReference type="ARBA" id="ARBA00023128"/>
    </source>
</evidence>
<accession>G2QJ30</accession>
<keyword evidence="4" id="KW-1185">Reference proteome</keyword>
<feature type="non-terminal residue" evidence="3">
    <location>
        <position position="1"/>
    </location>
</feature>
<proteinExistence type="predicted"/>